<keyword evidence="2" id="KW-0472">Membrane</keyword>
<reference evidence="3" key="1">
    <citation type="submission" date="2024-05" db="EMBL/GenBank/DDBJ databases">
        <title>30 novel species of actinomycetes from the DSMZ collection.</title>
        <authorList>
            <person name="Nouioui I."/>
        </authorList>
    </citation>
    <scope>NUCLEOTIDE SEQUENCE</scope>
    <source>
        <strain evidence="3">DSM 40473</strain>
    </source>
</reference>
<dbReference type="Proteomes" id="UP001180531">
    <property type="component" value="Unassembled WGS sequence"/>
</dbReference>
<keyword evidence="2" id="KW-0812">Transmembrane</keyword>
<keyword evidence="2" id="KW-1133">Transmembrane helix</keyword>
<keyword evidence="4" id="KW-1185">Reference proteome</keyword>
<dbReference type="Gene3D" id="2.60.40.230">
    <property type="entry name" value="Neocarzinostatin-like"/>
    <property type="match status" value="1"/>
</dbReference>
<name>A0ABU2SI36_9ACTN</name>
<dbReference type="EMBL" id="JAVRFI010000003">
    <property type="protein sequence ID" value="MDT0448637.1"/>
    <property type="molecule type" value="Genomic_DNA"/>
</dbReference>
<accession>A0ABU2SI36</accession>
<dbReference type="RefSeq" id="WP_311608550.1">
    <property type="nucleotide sequence ID" value="NZ_JAVRFI010000003.1"/>
</dbReference>
<gene>
    <name evidence="3" type="ORF">RM609_06015</name>
</gene>
<evidence type="ECO:0008006" key="5">
    <source>
        <dbReference type="Google" id="ProtNLM"/>
    </source>
</evidence>
<sequence>MSRPPGGRCSARESARKRRTALPAPLPLLALLSLLALLTLLVLPAPPALADGAPQASVDRSEAPLDGRVTVTGRGWPGGALLTLLVCGQNMIGGTNACANADGRAVTTGADGAFRKDVPVPAPPKPCPCVVHVATVTGDSAATDVPLVITGHPVAPLPEQSGGERLSVLDARLEGAGGLLTWFGAPPARRLVVTVANLGTTPAKNPAFRLGTSRGVLAPVWEDRPWRGTVAPGHKERVTLDVELAAGAYGDYLVSLEYGGKVLVEQPWDVSRPWGVTLFWILLGVVVPLAVFRAGMAVVDHVRPRAPRAPAAAGAGHLAEGREAALPWFTSENDPRGPGGPAPADPGSGTSPG</sequence>
<evidence type="ECO:0000313" key="3">
    <source>
        <dbReference type="EMBL" id="MDT0448637.1"/>
    </source>
</evidence>
<feature type="transmembrane region" description="Helical" evidence="2">
    <location>
        <begin position="278"/>
        <end position="299"/>
    </location>
</feature>
<evidence type="ECO:0000256" key="1">
    <source>
        <dbReference type="SAM" id="MobiDB-lite"/>
    </source>
</evidence>
<proteinExistence type="predicted"/>
<protein>
    <recommendedName>
        <fullName evidence="5">Neocarzinostatin family protein</fullName>
    </recommendedName>
</protein>
<evidence type="ECO:0000313" key="4">
    <source>
        <dbReference type="Proteomes" id="UP001180531"/>
    </source>
</evidence>
<evidence type="ECO:0000256" key="2">
    <source>
        <dbReference type="SAM" id="Phobius"/>
    </source>
</evidence>
<comment type="caution">
    <text evidence="3">The sequence shown here is derived from an EMBL/GenBank/DDBJ whole genome shotgun (WGS) entry which is preliminary data.</text>
</comment>
<feature type="region of interest" description="Disordered" evidence="1">
    <location>
        <begin position="324"/>
        <end position="353"/>
    </location>
</feature>
<organism evidence="3 4">
    <name type="scientific">Streptomyces hesseae</name>
    <dbReference type="NCBI Taxonomy" id="3075519"/>
    <lineage>
        <taxon>Bacteria</taxon>
        <taxon>Bacillati</taxon>
        <taxon>Actinomycetota</taxon>
        <taxon>Actinomycetes</taxon>
        <taxon>Kitasatosporales</taxon>
        <taxon>Streptomycetaceae</taxon>
        <taxon>Streptomyces</taxon>
    </lineage>
</organism>